<sequence length="114" mass="13378">MSKDDILEWFQRKLNRQPEAYDVYLVGKEFYQLGSYSRAMACLQYHVSMPGASIPGRHLLGYCYLNLHDNERALREFKKCVKDGFQDDWQLIVELIYEIDEKINASANDNYDAS</sequence>
<dbReference type="SUPFAM" id="SSF48452">
    <property type="entry name" value="TPR-like"/>
    <property type="match status" value="1"/>
</dbReference>
<proteinExistence type="predicted"/>
<gene>
    <name evidence="1" type="ORF">HK099_007818</name>
</gene>
<dbReference type="AlphaFoldDB" id="A0AAD5Y419"/>
<reference evidence="1" key="1">
    <citation type="submission" date="2020-05" db="EMBL/GenBank/DDBJ databases">
        <title>Phylogenomic resolution of chytrid fungi.</title>
        <authorList>
            <person name="Stajich J.E."/>
            <person name="Amses K."/>
            <person name="Simmons R."/>
            <person name="Seto K."/>
            <person name="Myers J."/>
            <person name="Bonds A."/>
            <person name="Quandt C.A."/>
            <person name="Barry K."/>
            <person name="Liu P."/>
            <person name="Grigoriev I."/>
            <person name="Longcore J.E."/>
            <person name="James T.Y."/>
        </authorList>
    </citation>
    <scope>NUCLEOTIDE SEQUENCE</scope>
    <source>
        <strain evidence="1">JEL0476</strain>
    </source>
</reference>
<evidence type="ECO:0000313" key="2">
    <source>
        <dbReference type="Proteomes" id="UP001211065"/>
    </source>
</evidence>
<dbReference type="Gene3D" id="1.25.40.10">
    <property type="entry name" value="Tetratricopeptide repeat domain"/>
    <property type="match status" value="1"/>
</dbReference>
<keyword evidence="2" id="KW-1185">Reference proteome</keyword>
<dbReference type="InterPro" id="IPR011990">
    <property type="entry name" value="TPR-like_helical_dom_sf"/>
</dbReference>
<comment type="caution">
    <text evidence="1">The sequence shown here is derived from an EMBL/GenBank/DDBJ whole genome shotgun (WGS) entry which is preliminary data.</text>
</comment>
<dbReference type="Proteomes" id="UP001211065">
    <property type="component" value="Unassembled WGS sequence"/>
</dbReference>
<protein>
    <submittedName>
        <fullName evidence="1">Uncharacterized protein</fullName>
    </submittedName>
</protein>
<evidence type="ECO:0000313" key="1">
    <source>
        <dbReference type="EMBL" id="KAJ3227949.1"/>
    </source>
</evidence>
<accession>A0AAD5Y419</accession>
<dbReference type="EMBL" id="JADGJW010000008">
    <property type="protein sequence ID" value="KAJ3227949.1"/>
    <property type="molecule type" value="Genomic_DNA"/>
</dbReference>
<name>A0AAD5Y419_9FUNG</name>
<organism evidence="1 2">
    <name type="scientific">Clydaea vesicula</name>
    <dbReference type="NCBI Taxonomy" id="447962"/>
    <lineage>
        <taxon>Eukaryota</taxon>
        <taxon>Fungi</taxon>
        <taxon>Fungi incertae sedis</taxon>
        <taxon>Chytridiomycota</taxon>
        <taxon>Chytridiomycota incertae sedis</taxon>
        <taxon>Chytridiomycetes</taxon>
        <taxon>Lobulomycetales</taxon>
        <taxon>Lobulomycetaceae</taxon>
        <taxon>Clydaea</taxon>
    </lineage>
</organism>